<sequence length="195" mass="22390">MGKQIVVLSMILIVCLYGCASGNKVNINQISSEYPIVLKKGRDSDKVSAVKIPLAFEISKESLKKVQLANEGYWYNNKYFRRNSWGAGITTFHVENNTLKANIYLQDIKFRKKVFVAYTSHRPQYAEGDELSDFFEPYLKKMRRENKDSLHIESVDILKAKSPGIIENLLCGDSILFRVYCGQELVTYTYPIQVK</sequence>
<proteinExistence type="predicted"/>
<dbReference type="Proteomes" id="UP000007486">
    <property type="component" value="Chromosome"/>
</dbReference>
<name>F0R4B2_PHOSB</name>
<keyword evidence="2" id="KW-1185">Reference proteome</keyword>
<gene>
    <name evidence="1" type="ordered locus">Bacsa_3205</name>
</gene>
<dbReference type="OrthoDB" id="8967463at2"/>
<evidence type="ECO:0000313" key="1">
    <source>
        <dbReference type="EMBL" id="ADY37732.1"/>
    </source>
</evidence>
<evidence type="ECO:0000313" key="2">
    <source>
        <dbReference type="Proteomes" id="UP000007486"/>
    </source>
</evidence>
<protein>
    <submittedName>
        <fullName evidence="1">Uncharacterized protein</fullName>
    </submittedName>
</protein>
<dbReference type="STRING" id="667015.Bacsa_3205"/>
<dbReference type="AlphaFoldDB" id="F0R4B2"/>
<organism evidence="1 2">
    <name type="scientific">Phocaeicola salanitronis (strain DSM 18170 / JCM 13657 / CCUG 60908 / BL78)</name>
    <name type="common">Bacteroides salanitronis</name>
    <dbReference type="NCBI Taxonomy" id="667015"/>
    <lineage>
        <taxon>Bacteria</taxon>
        <taxon>Pseudomonadati</taxon>
        <taxon>Bacteroidota</taxon>
        <taxon>Bacteroidia</taxon>
        <taxon>Bacteroidales</taxon>
        <taxon>Bacteroidaceae</taxon>
        <taxon>Phocaeicola</taxon>
    </lineage>
</organism>
<accession>F0R4B2</accession>
<dbReference type="KEGG" id="bsa:Bacsa_3205"/>
<dbReference type="HOGENOM" id="CLU_1393907_0_0_10"/>
<dbReference type="RefSeq" id="WP_013619096.1">
    <property type="nucleotide sequence ID" value="NC_015164.1"/>
</dbReference>
<dbReference type="eggNOG" id="ENOG5030Y6T">
    <property type="taxonomic scope" value="Bacteria"/>
</dbReference>
<reference evidence="1 2" key="1">
    <citation type="journal article" date="2011" name="Stand. Genomic Sci.">
        <title>Complete genome sequence of Bacteroides salanitronis type strain (BL78).</title>
        <authorList>
            <person name="Gronow S."/>
            <person name="Held B."/>
            <person name="Lucas S."/>
            <person name="Lapidus A."/>
            <person name="Del Rio T.G."/>
            <person name="Nolan M."/>
            <person name="Tice H."/>
            <person name="Deshpande S."/>
            <person name="Cheng J.F."/>
            <person name="Pitluck S."/>
            <person name="Liolios K."/>
            <person name="Pagani I."/>
            <person name="Ivanova N."/>
            <person name="Mavromatis K."/>
            <person name="Pati A."/>
            <person name="Tapia R."/>
            <person name="Han C."/>
            <person name="Goodwin L."/>
            <person name="Chen A."/>
            <person name="Palaniappan K."/>
            <person name="Land M."/>
            <person name="Hauser L."/>
            <person name="Chang Y.J."/>
            <person name="Jeffries C.D."/>
            <person name="Brambilla E.M."/>
            <person name="Rohde M."/>
            <person name="Goker M."/>
            <person name="Detter J.C."/>
            <person name="Woyke T."/>
            <person name="Bristow J."/>
            <person name="Markowitz V."/>
            <person name="Hugenholtz P."/>
            <person name="Kyrpides N.C."/>
            <person name="Klenk H.P."/>
            <person name="Eisen J.A."/>
        </authorList>
    </citation>
    <scope>NUCLEOTIDE SEQUENCE [LARGE SCALE GENOMIC DNA]</scope>
    <source>
        <strain evidence="1 2">DSM 18170</strain>
    </source>
</reference>
<dbReference type="EMBL" id="CP002530">
    <property type="protein sequence ID" value="ADY37732.1"/>
    <property type="molecule type" value="Genomic_DNA"/>
</dbReference>